<evidence type="ECO:0000256" key="8">
    <source>
        <dbReference type="ARBA" id="ARBA00023180"/>
    </source>
</evidence>
<keyword evidence="4" id="KW-0732">Signal</keyword>
<keyword evidence="3" id="KW-0147">Chitin-binding</keyword>
<dbReference type="InterPro" id="IPR002557">
    <property type="entry name" value="Chitin-bd_dom"/>
</dbReference>
<protein>
    <recommendedName>
        <fullName evidence="2">chitinase</fullName>
        <ecNumber evidence="2">3.2.1.14</ecNumber>
    </recommendedName>
</protein>
<dbReference type="Gene3D" id="3.20.20.80">
    <property type="entry name" value="Glycosidases"/>
    <property type="match status" value="1"/>
</dbReference>
<dbReference type="GO" id="GO:0005576">
    <property type="term" value="C:extracellular region"/>
    <property type="evidence" value="ECO:0007669"/>
    <property type="project" value="InterPro"/>
</dbReference>
<dbReference type="PROSITE" id="PS50940">
    <property type="entry name" value="CHIT_BIND_II"/>
    <property type="match status" value="1"/>
</dbReference>
<name>G3PG83_GASAC</name>
<dbReference type="GO" id="GO:0008843">
    <property type="term" value="F:endochitinase activity"/>
    <property type="evidence" value="ECO:0007669"/>
    <property type="project" value="UniProtKB-EC"/>
</dbReference>
<dbReference type="SUPFAM" id="SSF57625">
    <property type="entry name" value="Invertebrate chitin-binding proteins"/>
    <property type="match status" value="1"/>
</dbReference>
<keyword evidence="5" id="KW-0677">Repeat</keyword>
<evidence type="ECO:0000256" key="1">
    <source>
        <dbReference type="ARBA" id="ARBA00000822"/>
    </source>
</evidence>
<dbReference type="SMART" id="SM00494">
    <property type="entry name" value="ChtBD2"/>
    <property type="match status" value="1"/>
</dbReference>
<dbReference type="AlphaFoldDB" id="G3PG83"/>
<dbReference type="InterPro" id="IPR051940">
    <property type="entry name" value="Chitin_bind-dev_reg"/>
</dbReference>
<proteinExistence type="predicted"/>
<feature type="region of interest" description="Disordered" evidence="9">
    <location>
        <begin position="12"/>
        <end position="55"/>
    </location>
</feature>
<dbReference type="Ensembl" id="ENSGACT00000016640.1">
    <property type="protein sequence ID" value="ENSGACP00000016607.1"/>
    <property type="gene ID" value="ENSGACG00000012562.1"/>
</dbReference>
<evidence type="ECO:0000256" key="2">
    <source>
        <dbReference type="ARBA" id="ARBA00012729"/>
    </source>
</evidence>
<dbReference type="GO" id="GO:0008061">
    <property type="term" value="F:chitin binding"/>
    <property type="evidence" value="ECO:0007669"/>
    <property type="project" value="UniProtKB-KW"/>
</dbReference>
<keyword evidence="6" id="KW-0146">Chitin degradation</keyword>
<keyword evidence="8" id="KW-0325">Glycoprotein</keyword>
<keyword evidence="7" id="KW-1015">Disulfide bond</keyword>
<reference evidence="11" key="2">
    <citation type="submission" date="2024-04" db="UniProtKB">
        <authorList>
            <consortium name="Ensembl"/>
        </authorList>
    </citation>
    <scope>IDENTIFICATION</scope>
</reference>
<organism evidence="11">
    <name type="scientific">Gasterosteus aculeatus</name>
    <name type="common">Three-spined stickleback</name>
    <dbReference type="NCBI Taxonomy" id="69293"/>
    <lineage>
        <taxon>Eukaryota</taxon>
        <taxon>Metazoa</taxon>
        <taxon>Chordata</taxon>
        <taxon>Craniata</taxon>
        <taxon>Vertebrata</taxon>
        <taxon>Euteleostomi</taxon>
        <taxon>Actinopterygii</taxon>
        <taxon>Neopterygii</taxon>
        <taxon>Teleostei</taxon>
        <taxon>Neoteleostei</taxon>
        <taxon>Acanthomorphata</taxon>
        <taxon>Eupercaria</taxon>
        <taxon>Perciformes</taxon>
        <taxon>Cottioidei</taxon>
        <taxon>Gasterosteales</taxon>
        <taxon>Gasterosteidae</taxon>
        <taxon>Gasterosteus</taxon>
    </lineage>
</organism>
<reference evidence="11" key="1">
    <citation type="submission" date="2006-01" db="EMBL/GenBank/DDBJ databases">
        <authorList>
            <person name="Lindblad-Toh K."/>
            <person name="Mauceli E."/>
            <person name="Grabherr M."/>
            <person name="Chang J.L."/>
            <person name="Lander E.S."/>
        </authorList>
    </citation>
    <scope>NUCLEOTIDE SEQUENCE [LARGE SCALE GENOMIC DNA]</scope>
</reference>
<feature type="compositionally biased region" description="Low complexity" evidence="9">
    <location>
        <begin position="20"/>
        <end position="43"/>
    </location>
</feature>
<dbReference type="PANTHER" id="PTHR23301:SF0">
    <property type="entry name" value="CHITIN-BINDING TYPE-2 DOMAIN-CONTAINING PROTEIN-RELATED"/>
    <property type="match status" value="1"/>
</dbReference>
<dbReference type="InParanoid" id="G3PG83"/>
<evidence type="ECO:0000259" key="10">
    <source>
        <dbReference type="PROSITE" id="PS50940"/>
    </source>
</evidence>
<dbReference type="PANTHER" id="PTHR23301">
    <property type="entry name" value="CHITIN BINDING PERITROPHIN-A"/>
    <property type="match status" value="1"/>
</dbReference>
<evidence type="ECO:0000256" key="4">
    <source>
        <dbReference type="ARBA" id="ARBA00022729"/>
    </source>
</evidence>
<keyword evidence="6" id="KW-0119">Carbohydrate metabolism</keyword>
<evidence type="ECO:0000256" key="9">
    <source>
        <dbReference type="SAM" id="MobiDB-lite"/>
    </source>
</evidence>
<evidence type="ECO:0000313" key="11">
    <source>
        <dbReference type="Ensembl" id="ENSGACP00000016607.1"/>
    </source>
</evidence>
<keyword evidence="6" id="KW-0624">Polysaccharide degradation</keyword>
<sequence>LVYNHAKKACDYPVDPYYTQPPTTTPTTTTSPPTKPTATSSTSNKNPCYGGQNGPYPNPADPHTFFNCDWGNVYLQKCPANLVYNHAKKACDYPVNLYY</sequence>
<accession>G3PG83</accession>
<dbReference type="OMA" id="NHAKKAC"/>
<evidence type="ECO:0000256" key="5">
    <source>
        <dbReference type="ARBA" id="ARBA00022737"/>
    </source>
</evidence>
<dbReference type="EC" id="3.2.1.14" evidence="2"/>
<dbReference type="GO" id="GO:0006032">
    <property type="term" value="P:chitin catabolic process"/>
    <property type="evidence" value="ECO:0007669"/>
    <property type="project" value="UniProtKB-KW"/>
</dbReference>
<evidence type="ECO:0000256" key="7">
    <source>
        <dbReference type="ARBA" id="ARBA00023157"/>
    </source>
</evidence>
<evidence type="ECO:0000256" key="3">
    <source>
        <dbReference type="ARBA" id="ARBA00022669"/>
    </source>
</evidence>
<evidence type="ECO:0000256" key="6">
    <source>
        <dbReference type="ARBA" id="ARBA00023024"/>
    </source>
</evidence>
<dbReference type="InterPro" id="IPR036508">
    <property type="entry name" value="Chitin-bd_dom_sf"/>
</dbReference>
<dbReference type="Bgee" id="ENSGACG00000012562">
    <property type="expression patterns" value="Expressed in pharyngeal gill and 8 other cell types or tissues"/>
</dbReference>
<dbReference type="Pfam" id="PF01607">
    <property type="entry name" value="CBM_14"/>
    <property type="match status" value="1"/>
</dbReference>
<comment type="catalytic activity">
    <reaction evidence="1">
        <text>Random endo-hydrolysis of N-acetyl-beta-D-glucosaminide (1-&gt;4)-beta-linkages in chitin and chitodextrins.</text>
        <dbReference type="EC" id="3.2.1.14"/>
    </reaction>
</comment>
<feature type="domain" description="Chitin-binding type-2" evidence="10">
    <location>
        <begin position="45"/>
        <end position="99"/>
    </location>
</feature>